<dbReference type="GO" id="GO:0005634">
    <property type="term" value="C:nucleus"/>
    <property type="evidence" value="ECO:0007669"/>
    <property type="project" value="UniProtKB-SubCell"/>
</dbReference>
<reference evidence="13" key="2">
    <citation type="submission" date="2020-11" db="EMBL/GenBank/DDBJ databases">
        <authorList>
            <person name="McCartney M.A."/>
            <person name="Auch B."/>
            <person name="Kono T."/>
            <person name="Mallez S."/>
            <person name="Becker A."/>
            <person name="Gohl D.M."/>
            <person name="Silverstein K.A.T."/>
            <person name="Koren S."/>
            <person name="Bechman K.B."/>
            <person name="Herman A."/>
            <person name="Abrahante J.E."/>
            <person name="Garbe J."/>
        </authorList>
    </citation>
    <scope>NUCLEOTIDE SEQUENCE</scope>
    <source>
        <strain evidence="13">Duluth1</strain>
        <tissue evidence="13">Whole animal</tissue>
    </source>
</reference>
<dbReference type="Proteomes" id="UP000828390">
    <property type="component" value="Unassembled WGS sequence"/>
</dbReference>
<keyword evidence="3" id="KW-0479">Metal-binding</keyword>
<sequence>MKIHTGERSNSCSVCGKGFVTRSILTEHMMSHTGERPHSCSVCEKGYVTMSNLTQHMRIHMGRCHIVAVVVEKDQ</sequence>
<dbReference type="FunFam" id="3.30.160.60:FF:001465">
    <property type="entry name" value="Zinc finger protein 560"/>
    <property type="match status" value="1"/>
</dbReference>
<dbReference type="PANTHER" id="PTHR23226">
    <property type="entry name" value="ZINC FINGER AND SCAN DOMAIN-CONTAINING"/>
    <property type="match status" value="1"/>
</dbReference>
<dbReference type="GO" id="GO:0000981">
    <property type="term" value="F:DNA-binding transcription factor activity, RNA polymerase II-specific"/>
    <property type="evidence" value="ECO:0007669"/>
    <property type="project" value="TreeGrafter"/>
</dbReference>
<organism evidence="13 14">
    <name type="scientific">Dreissena polymorpha</name>
    <name type="common">Zebra mussel</name>
    <name type="synonym">Mytilus polymorpha</name>
    <dbReference type="NCBI Taxonomy" id="45954"/>
    <lineage>
        <taxon>Eukaryota</taxon>
        <taxon>Metazoa</taxon>
        <taxon>Spiralia</taxon>
        <taxon>Lophotrochozoa</taxon>
        <taxon>Mollusca</taxon>
        <taxon>Bivalvia</taxon>
        <taxon>Autobranchia</taxon>
        <taxon>Heteroconchia</taxon>
        <taxon>Euheterodonta</taxon>
        <taxon>Imparidentia</taxon>
        <taxon>Neoheterodontei</taxon>
        <taxon>Myida</taxon>
        <taxon>Dreissenoidea</taxon>
        <taxon>Dreissenidae</taxon>
        <taxon>Dreissena</taxon>
    </lineage>
</organism>
<gene>
    <name evidence="13" type="ORF">DPMN_145462</name>
</gene>
<keyword evidence="5 11" id="KW-0863">Zinc-finger</keyword>
<keyword evidence="9" id="KW-0804">Transcription</keyword>
<comment type="subcellular location">
    <subcellularLocation>
        <location evidence="1">Nucleus</location>
    </subcellularLocation>
</comment>
<evidence type="ECO:0000256" key="4">
    <source>
        <dbReference type="ARBA" id="ARBA00022737"/>
    </source>
</evidence>
<evidence type="ECO:0000256" key="10">
    <source>
        <dbReference type="ARBA" id="ARBA00023242"/>
    </source>
</evidence>
<dbReference type="PROSITE" id="PS00028">
    <property type="entry name" value="ZINC_FINGER_C2H2_1"/>
    <property type="match status" value="2"/>
</dbReference>
<dbReference type="InterPro" id="IPR013087">
    <property type="entry name" value="Znf_C2H2_type"/>
</dbReference>
<evidence type="ECO:0000313" key="13">
    <source>
        <dbReference type="EMBL" id="KAH3791973.1"/>
    </source>
</evidence>
<reference evidence="13" key="1">
    <citation type="journal article" date="2019" name="bioRxiv">
        <title>The Genome of the Zebra Mussel, Dreissena polymorpha: A Resource for Invasive Species Research.</title>
        <authorList>
            <person name="McCartney M.A."/>
            <person name="Auch B."/>
            <person name="Kono T."/>
            <person name="Mallez S."/>
            <person name="Zhang Y."/>
            <person name="Obille A."/>
            <person name="Becker A."/>
            <person name="Abrahante J.E."/>
            <person name="Garbe J."/>
            <person name="Badalamenti J.P."/>
            <person name="Herman A."/>
            <person name="Mangelson H."/>
            <person name="Liachko I."/>
            <person name="Sullivan S."/>
            <person name="Sone E.D."/>
            <person name="Koren S."/>
            <person name="Silverstein K.A.T."/>
            <person name="Beckman K.B."/>
            <person name="Gohl D.M."/>
        </authorList>
    </citation>
    <scope>NUCLEOTIDE SEQUENCE</scope>
    <source>
        <strain evidence="13">Duluth1</strain>
        <tissue evidence="13">Whole animal</tissue>
    </source>
</reference>
<keyword evidence="7" id="KW-0805">Transcription regulation</keyword>
<dbReference type="EMBL" id="JAIWYP010000007">
    <property type="protein sequence ID" value="KAH3791973.1"/>
    <property type="molecule type" value="Genomic_DNA"/>
</dbReference>
<evidence type="ECO:0000256" key="11">
    <source>
        <dbReference type="PROSITE-ProRule" id="PRU00042"/>
    </source>
</evidence>
<evidence type="ECO:0000256" key="6">
    <source>
        <dbReference type="ARBA" id="ARBA00022833"/>
    </source>
</evidence>
<keyword evidence="6" id="KW-0862">Zinc</keyword>
<evidence type="ECO:0000256" key="3">
    <source>
        <dbReference type="ARBA" id="ARBA00022723"/>
    </source>
</evidence>
<dbReference type="PROSITE" id="PS50157">
    <property type="entry name" value="ZINC_FINGER_C2H2_2"/>
    <property type="match status" value="2"/>
</dbReference>
<dbReference type="Gene3D" id="3.30.160.60">
    <property type="entry name" value="Classic Zinc Finger"/>
    <property type="match status" value="2"/>
</dbReference>
<dbReference type="SUPFAM" id="SSF57667">
    <property type="entry name" value="beta-beta-alpha zinc fingers"/>
    <property type="match status" value="1"/>
</dbReference>
<name>A0A9D4J180_DREPO</name>
<evidence type="ECO:0000313" key="14">
    <source>
        <dbReference type="Proteomes" id="UP000828390"/>
    </source>
</evidence>
<keyword evidence="8" id="KW-0238">DNA-binding</keyword>
<dbReference type="Pfam" id="PF00096">
    <property type="entry name" value="zf-C2H2"/>
    <property type="match status" value="2"/>
</dbReference>
<dbReference type="GO" id="GO:0008270">
    <property type="term" value="F:zinc ion binding"/>
    <property type="evidence" value="ECO:0007669"/>
    <property type="project" value="UniProtKB-KW"/>
</dbReference>
<evidence type="ECO:0000259" key="12">
    <source>
        <dbReference type="PROSITE" id="PS50157"/>
    </source>
</evidence>
<comment type="caution">
    <text evidence="13">The sequence shown here is derived from an EMBL/GenBank/DDBJ whole genome shotgun (WGS) entry which is preliminary data.</text>
</comment>
<evidence type="ECO:0000256" key="1">
    <source>
        <dbReference type="ARBA" id="ARBA00004123"/>
    </source>
</evidence>
<dbReference type="InterPro" id="IPR036236">
    <property type="entry name" value="Znf_C2H2_sf"/>
</dbReference>
<dbReference type="FunFam" id="3.30.160.60:FF:001506">
    <property type="entry name" value="Zinc finger protein"/>
    <property type="match status" value="1"/>
</dbReference>
<dbReference type="AlphaFoldDB" id="A0A9D4J180"/>
<evidence type="ECO:0000256" key="5">
    <source>
        <dbReference type="ARBA" id="ARBA00022771"/>
    </source>
</evidence>
<dbReference type="PANTHER" id="PTHR23226:SF416">
    <property type="entry name" value="FI01424P"/>
    <property type="match status" value="1"/>
</dbReference>
<protein>
    <recommendedName>
        <fullName evidence="12">C2H2-type domain-containing protein</fullName>
    </recommendedName>
</protein>
<proteinExistence type="inferred from homology"/>
<feature type="domain" description="C2H2-type" evidence="12">
    <location>
        <begin position="38"/>
        <end position="65"/>
    </location>
</feature>
<evidence type="ECO:0000256" key="2">
    <source>
        <dbReference type="ARBA" id="ARBA00006991"/>
    </source>
</evidence>
<comment type="similarity">
    <text evidence="2">Belongs to the krueppel C2H2-type zinc-finger protein family.</text>
</comment>
<keyword evidence="14" id="KW-1185">Reference proteome</keyword>
<accession>A0A9D4J180</accession>
<evidence type="ECO:0000256" key="9">
    <source>
        <dbReference type="ARBA" id="ARBA00023163"/>
    </source>
</evidence>
<evidence type="ECO:0000256" key="8">
    <source>
        <dbReference type="ARBA" id="ARBA00023125"/>
    </source>
</evidence>
<feature type="domain" description="C2H2-type" evidence="12">
    <location>
        <begin position="10"/>
        <end position="37"/>
    </location>
</feature>
<dbReference type="GO" id="GO:0000978">
    <property type="term" value="F:RNA polymerase II cis-regulatory region sequence-specific DNA binding"/>
    <property type="evidence" value="ECO:0007669"/>
    <property type="project" value="TreeGrafter"/>
</dbReference>
<dbReference type="GO" id="GO:0000122">
    <property type="term" value="P:negative regulation of transcription by RNA polymerase II"/>
    <property type="evidence" value="ECO:0007669"/>
    <property type="project" value="UniProtKB-ARBA"/>
</dbReference>
<evidence type="ECO:0000256" key="7">
    <source>
        <dbReference type="ARBA" id="ARBA00023015"/>
    </source>
</evidence>
<keyword evidence="4" id="KW-0677">Repeat</keyword>
<keyword evidence="10" id="KW-0539">Nucleus</keyword>
<dbReference type="SMART" id="SM00355">
    <property type="entry name" value="ZnF_C2H2"/>
    <property type="match status" value="2"/>
</dbReference>